<reference key="1">
    <citation type="submission" date="2009-08" db="EMBL/GenBank/DDBJ databases">
        <title>The genome sequence of Spirochaeta thermophila DSM6192.</title>
        <authorList>
            <person name="Angelov A."/>
            <person name="Mientus M."/>
            <person name="Wittenberg S."/>
            <person name="Lehmann R."/>
            <person name="Liesegang H."/>
            <person name="Daniel R."/>
            <person name="Liebl W."/>
        </authorList>
    </citation>
    <scope>NUCLEOTIDE SEQUENCE</scope>
    <source>
        <strain>DSM 6192</strain>
    </source>
</reference>
<dbReference type="Proteomes" id="UP000001296">
    <property type="component" value="Chromosome"/>
</dbReference>
<dbReference type="Gene3D" id="1.10.287.1490">
    <property type="match status" value="1"/>
</dbReference>
<dbReference type="HOGENOM" id="CLU_073076_2_1_12"/>
<evidence type="ECO:0000256" key="2">
    <source>
        <dbReference type="SAM" id="MobiDB-lite"/>
    </source>
</evidence>
<feature type="coiled-coil region" evidence="1">
    <location>
        <begin position="41"/>
        <end position="169"/>
    </location>
</feature>
<dbReference type="AlphaFoldDB" id="E0RSP1"/>
<evidence type="ECO:0000259" key="3">
    <source>
        <dbReference type="Pfam" id="PF02591"/>
    </source>
</evidence>
<feature type="region of interest" description="Disordered" evidence="2">
    <location>
        <begin position="281"/>
        <end position="350"/>
    </location>
</feature>
<dbReference type="EMBL" id="CP001698">
    <property type="protein sequence ID" value="ADN02028.1"/>
    <property type="molecule type" value="Genomic_DNA"/>
</dbReference>
<dbReference type="PaxDb" id="665571-STHERM_c10830"/>
<reference evidence="4 5" key="2">
    <citation type="journal article" date="2010" name="J. Bacteriol.">
        <title>Genome sequence of the polysaccharide-degrading, thermophilic anaerobe Spirochaeta thermophila DSM 6192.</title>
        <authorList>
            <person name="Angelov A."/>
            <person name="Liebl S."/>
            <person name="Ballschmiter M."/>
            <person name="Bomeke M."/>
            <person name="Lehmann R."/>
            <person name="Liesegang H."/>
            <person name="Daniel R."/>
            <person name="Liebl W."/>
        </authorList>
    </citation>
    <scope>NUCLEOTIDE SEQUENCE [LARGE SCALE GENOMIC DNA]</scope>
    <source>
        <strain evidence="5">ATCC 49972 / DSM 6192 / RI 19.B1</strain>
    </source>
</reference>
<dbReference type="Pfam" id="PF02591">
    <property type="entry name" value="Zn_ribbon_9"/>
    <property type="match status" value="1"/>
</dbReference>
<feature type="compositionally biased region" description="Acidic residues" evidence="2">
    <location>
        <begin position="300"/>
        <end position="350"/>
    </location>
</feature>
<evidence type="ECO:0000313" key="4">
    <source>
        <dbReference type="EMBL" id="ADN02028.1"/>
    </source>
</evidence>
<gene>
    <name evidence="4" type="ordered locus">STHERM_c10830</name>
</gene>
<dbReference type="KEGG" id="sta:STHERM_c10830"/>
<dbReference type="InterPro" id="IPR003743">
    <property type="entry name" value="Zf-RING_7"/>
</dbReference>
<organism evidence="4 5">
    <name type="scientific">Winmispira thermophila (strain ATCC 49972 / DSM 6192 / RI 19.B1)</name>
    <name type="common">Spirochaeta thermophila</name>
    <dbReference type="NCBI Taxonomy" id="665571"/>
    <lineage>
        <taxon>Bacteria</taxon>
        <taxon>Pseudomonadati</taxon>
        <taxon>Spirochaetota</taxon>
        <taxon>Spirochaetia</taxon>
        <taxon>Winmispirales</taxon>
        <taxon>Winmispiraceae</taxon>
        <taxon>Winmispira</taxon>
    </lineage>
</organism>
<proteinExistence type="predicted"/>
<name>E0RSP1_WINT6</name>
<evidence type="ECO:0000313" key="5">
    <source>
        <dbReference type="Proteomes" id="UP000001296"/>
    </source>
</evidence>
<sequence>MNITEILSTLQELQTVLSKKFKLQKEMKELPHTLTAKKEMLVRLKEDFLQKNQRYEQVKSKVKELREQLAEAEQKRAELEARMEFLQTQREFEAQDKEIRMAAEKEQQIRRDLQREESRMEEIKQELERERLLIEEQEKEISKEEEAIQSSLQEKMKVLEELKREEEKIGPLLDPDMVFKFSRIIQSKEGVGIVPVIKDVCQGCFMLLPREFVNRIRRGEEIIFCPHCSRILFFQEVPEEVPQVEEEEESFGELSDLVDEDELFEDDLIDDEDSIDFLGEEEEEGETIAPSTLLKHKEAPEEEIEEDLDEEDLDHPLEEEDIDIEDEVDELEEEEEEEEIDEDIDEYDED</sequence>
<feature type="domain" description="C4-type zinc ribbon" evidence="3">
    <location>
        <begin position="200"/>
        <end position="232"/>
    </location>
</feature>
<protein>
    <submittedName>
        <fullName evidence="4">Putative nucleic acid-binding Zn-ribbon protein</fullName>
    </submittedName>
</protein>
<dbReference type="RefSeq" id="WP_013313869.1">
    <property type="nucleotide sequence ID" value="NC_014484.1"/>
</dbReference>
<accession>E0RSP1</accession>
<evidence type="ECO:0000256" key="1">
    <source>
        <dbReference type="SAM" id="Coils"/>
    </source>
</evidence>
<keyword evidence="1" id="KW-0175">Coiled coil</keyword>
<dbReference type="eggNOG" id="COG1579">
    <property type="taxonomic scope" value="Bacteria"/>
</dbReference>